<dbReference type="AlphaFoldDB" id="A0A250ITM3"/>
<feature type="chain" id="PRO_5012309704" evidence="2">
    <location>
        <begin position="23"/>
        <end position="183"/>
    </location>
</feature>
<dbReference type="KEGG" id="mbd:MEBOL_008095"/>
<dbReference type="Proteomes" id="UP000217289">
    <property type="component" value="Chromosome"/>
</dbReference>
<evidence type="ECO:0000256" key="2">
    <source>
        <dbReference type="SAM" id="SignalP"/>
    </source>
</evidence>
<gene>
    <name evidence="3" type="ORF">MEBOL_008095</name>
</gene>
<feature type="compositionally biased region" description="Low complexity" evidence="1">
    <location>
        <begin position="154"/>
        <end position="164"/>
    </location>
</feature>
<keyword evidence="2" id="KW-0732">Signal</keyword>
<sequence length="183" mass="19930">MSRRLYVLLCSTWLAVPVTASAQNLSPEQLARIRLDEKEALKKIDDAHGGKKPSEMSSAERRQVIEEQRAAVQEVKEKHGVSEKDYARQTARMGPKQNAEVAAAEKELEAKQKAAAAAETRPEEIIPVEVRDEFIDPDKPEAPPAESEPGLVDVPVTEEGGVPVEELDTAQVGSNTPTESPSP</sequence>
<dbReference type="OrthoDB" id="5524411at2"/>
<evidence type="ECO:0000313" key="4">
    <source>
        <dbReference type="Proteomes" id="UP000217289"/>
    </source>
</evidence>
<feature type="compositionally biased region" description="Basic and acidic residues" evidence="1">
    <location>
        <begin position="120"/>
        <end position="141"/>
    </location>
</feature>
<feature type="region of interest" description="Disordered" evidence="1">
    <location>
        <begin position="113"/>
        <end position="183"/>
    </location>
</feature>
<feature type="compositionally biased region" description="Basic and acidic residues" evidence="1">
    <location>
        <begin position="42"/>
        <end position="87"/>
    </location>
</feature>
<keyword evidence="4" id="KW-1185">Reference proteome</keyword>
<organism evidence="3 4">
    <name type="scientific">Melittangium boletus DSM 14713</name>
    <dbReference type="NCBI Taxonomy" id="1294270"/>
    <lineage>
        <taxon>Bacteria</taxon>
        <taxon>Pseudomonadati</taxon>
        <taxon>Myxococcota</taxon>
        <taxon>Myxococcia</taxon>
        <taxon>Myxococcales</taxon>
        <taxon>Cystobacterineae</taxon>
        <taxon>Archangiaceae</taxon>
        <taxon>Melittangium</taxon>
    </lineage>
</organism>
<evidence type="ECO:0000313" key="3">
    <source>
        <dbReference type="EMBL" id="ATB34590.1"/>
    </source>
</evidence>
<feature type="compositionally biased region" description="Polar residues" evidence="1">
    <location>
        <begin position="171"/>
        <end position="183"/>
    </location>
</feature>
<feature type="region of interest" description="Disordered" evidence="1">
    <location>
        <begin position="42"/>
        <end position="97"/>
    </location>
</feature>
<protein>
    <submittedName>
        <fullName evidence="3">Uncharacterized protein</fullName>
    </submittedName>
</protein>
<feature type="signal peptide" evidence="2">
    <location>
        <begin position="1"/>
        <end position="22"/>
    </location>
</feature>
<reference evidence="3 4" key="1">
    <citation type="submission" date="2017-06" db="EMBL/GenBank/DDBJ databases">
        <authorList>
            <person name="Kim H.J."/>
            <person name="Triplett B.A."/>
        </authorList>
    </citation>
    <scope>NUCLEOTIDE SEQUENCE [LARGE SCALE GENOMIC DNA]</scope>
    <source>
        <strain evidence="3 4">DSM 14713</strain>
    </source>
</reference>
<evidence type="ECO:0000256" key="1">
    <source>
        <dbReference type="SAM" id="MobiDB-lite"/>
    </source>
</evidence>
<accession>A0A250ITM3</accession>
<name>A0A250ITM3_9BACT</name>
<proteinExistence type="predicted"/>
<dbReference type="EMBL" id="CP022163">
    <property type="protein sequence ID" value="ATB34590.1"/>
    <property type="molecule type" value="Genomic_DNA"/>
</dbReference>
<dbReference type="RefSeq" id="WP_095982473.1">
    <property type="nucleotide sequence ID" value="NZ_CP022163.1"/>
</dbReference>